<dbReference type="SUPFAM" id="SSF57184">
    <property type="entry name" value="Growth factor receptor domain"/>
    <property type="match status" value="3"/>
</dbReference>
<feature type="domain" description="EGF-like" evidence="11">
    <location>
        <begin position="200"/>
        <end position="240"/>
    </location>
</feature>
<evidence type="ECO:0000259" key="11">
    <source>
        <dbReference type="PROSITE" id="PS50026"/>
    </source>
</evidence>
<dbReference type="Gene3D" id="2.10.25.10">
    <property type="entry name" value="Laminin"/>
    <property type="match status" value="7"/>
</dbReference>
<dbReference type="InterPro" id="IPR049883">
    <property type="entry name" value="NOTCH1_EGF-like"/>
</dbReference>
<feature type="signal peptide" evidence="10">
    <location>
        <begin position="1"/>
        <end position="20"/>
    </location>
</feature>
<dbReference type="GO" id="GO:0005509">
    <property type="term" value="F:calcium ion binding"/>
    <property type="evidence" value="ECO:0007669"/>
    <property type="project" value="InterPro"/>
</dbReference>
<keyword evidence="2" id="KW-0964">Secreted</keyword>
<dbReference type="FunFam" id="2.10.25.10:FF:000008">
    <property type="entry name" value="Signal peptide, CUB domain, EGF-like 2"/>
    <property type="match status" value="1"/>
</dbReference>
<dbReference type="PANTHER" id="PTHR24039:SF58">
    <property type="entry name" value="EGF-LIKE DOMAIN-CONTAINING PROTEIN"/>
    <property type="match status" value="1"/>
</dbReference>
<feature type="domain" description="EGF-like" evidence="11">
    <location>
        <begin position="241"/>
        <end position="283"/>
    </location>
</feature>
<dbReference type="Proteomes" id="UP000728032">
    <property type="component" value="Unassembled WGS sequence"/>
</dbReference>
<dbReference type="InterPro" id="IPR000742">
    <property type="entry name" value="EGF"/>
</dbReference>
<proteinExistence type="predicted"/>
<keyword evidence="7" id="KW-1015">Disulfide bond</keyword>
<comment type="subcellular location">
    <subcellularLocation>
        <location evidence="1">Secreted</location>
    </subcellularLocation>
</comment>
<keyword evidence="13" id="KW-1185">Reference proteome</keyword>
<evidence type="ECO:0000256" key="4">
    <source>
        <dbReference type="ARBA" id="ARBA00022729"/>
    </source>
</evidence>
<dbReference type="EMBL" id="OC926802">
    <property type="protein sequence ID" value="CAD7656906.1"/>
    <property type="molecule type" value="Genomic_DNA"/>
</dbReference>
<dbReference type="EMBL" id="CAJPVJ010011977">
    <property type="protein sequence ID" value="CAG2174093.1"/>
    <property type="molecule type" value="Genomic_DNA"/>
</dbReference>
<feature type="chain" id="PRO_5036211482" description="EGF-like domain-containing protein" evidence="10">
    <location>
        <begin position="21"/>
        <end position="468"/>
    </location>
</feature>
<feature type="domain" description="EGF-like" evidence="11">
    <location>
        <begin position="371"/>
        <end position="410"/>
    </location>
</feature>
<evidence type="ECO:0000256" key="6">
    <source>
        <dbReference type="ARBA" id="ARBA00022837"/>
    </source>
</evidence>
<dbReference type="FunFam" id="2.10.25.10:FF:000139">
    <property type="entry name" value="Fibulin-1"/>
    <property type="match status" value="1"/>
</dbReference>
<dbReference type="AlphaFoldDB" id="A0A7R9MD05"/>
<evidence type="ECO:0000256" key="10">
    <source>
        <dbReference type="SAM" id="SignalP"/>
    </source>
</evidence>
<keyword evidence="5" id="KW-0677">Repeat</keyword>
<dbReference type="OrthoDB" id="6486105at2759"/>
<dbReference type="PROSITE" id="PS50026">
    <property type="entry name" value="EGF_3"/>
    <property type="match status" value="5"/>
</dbReference>
<gene>
    <name evidence="12" type="ORF">ONB1V03_LOCUS13542</name>
</gene>
<keyword evidence="4 10" id="KW-0732">Signal</keyword>
<dbReference type="SMART" id="SM00181">
    <property type="entry name" value="EGF"/>
    <property type="match status" value="7"/>
</dbReference>
<name>A0A7R9MD05_9ACAR</name>
<evidence type="ECO:0000256" key="9">
    <source>
        <dbReference type="PROSITE-ProRule" id="PRU00076"/>
    </source>
</evidence>
<accession>A0A7R9MD05</accession>
<dbReference type="CDD" id="cd00054">
    <property type="entry name" value="EGF_CA"/>
    <property type="match status" value="3"/>
</dbReference>
<dbReference type="InterPro" id="IPR001881">
    <property type="entry name" value="EGF-like_Ca-bd_dom"/>
</dbReference>
<feature type="domain" description="EGF-like" evidence="11">
    <location>
        <begin position="325"/>
        <end position="370"/>
    </location>
</feature>
<dbReference type="Pfam" id="PF07645">
    <property type="entry name" value="EGF_CA"/>
    <property type="match status" value="6"/>
</dbReference>
<keyword evidence="6" id="KW-0106">Calcium</keyword>
<protein>
    <recommendedName>
        <fullName evidence="11">EGF-like domain-containing protein</fullName>
    </recommendedName>
</protein>
<evidence type="ECO:0000256" key="8">
    <source>
        <dbReference type="ARBA" id="ARBA00023180"/>
    </source>
</evidence>
<evidence type="ECO:0000256" key="7">
    <source>
        <dbReference type="ARBA" id="ARBA00023157"/>
    </source>
</evidence>
<reference evidence="12" key="1">
    <citation type="submission" date="2020-11" db="EMBL/GenBank/DDBJ databases">
        <authorList>
            <person name="Tran Van P."/>
        </authorList>
    </citation>
    <scope>NUCLEOTIDE SEQUENCE</scope>
</reference>
<evidence type="ECO:0000313" key="12">
    <source>
        <dbReference type="EMBL" id="CAD7656906.1"/>
    </source>
</evidence>
<comment type="caution">
    <text evidence="9">Lacks conserved residue(s) required for the propagation of feature annotation.</text>
</comment>
<dbReference type="InterPro" id="IPR009030">
    <property type="entry name" value="Growth_fac_rcpt_cys_sf"/>
</dbReference>
<dbReference type="GO" id="GO:0005576">
    <property type="term" value="C:extracellular region"/>
    <property type="evidence" value="ECO:0007669"/>
    <property type="project" value="UniProtKB-SubCell"/>
</dbReference>
<dbReference type="FunFam" id="2.10.25.10:FF:000038">
    <property type="entry name" value="Fibrillin 2"/>
    <property type="match status" value="2"/>
</dbReference>
<organism evidence="12">
    <name type="scientific">Oppiella nova</name>
    <dbReference type="NCBI Taxonomy" id="334625"/>
    <lineage>
        <taxon>Eukaryota</taxon>
        <taxon>Metazoa</taxon>
        <taxon>Ecdysozoa</taxon>
        <taxon>Arthropoda</taxon>
        <taxon>Chelicerata</taxon>
        <taxon>Arachnida</taxon>
        <taxon>Acari</taxon>
        <taxon>Acariformes</taxon>
        <taxon>Sarcoptiformes</taxon>
        <taxon>Oribatida</taxon>
        <taxon>Brachypylina</taxon>
        <taxon>Oppioidea</taxon>
        <taxon>Oppiidae</taxon>
        <taxon>Oppiella</taxon>
    </lineage>
</organism>
<dbReference type="Pfam" id="PF14670">
    <property type="entry name" value="FXa_inhibition"/>
    <property type="match status" value="1"/>
</dbReference>
<dbReference type="FunFam" id="2.10.25.10:FF:000014">
    <property type="entry name" value="Latent-transforming growth factor beta-binding protein 3"/>
    <property type="match status" value="1"/>
</dbReference>
<dbReference type="InterPro" id="IPR000152">
    <property type="entry name" value="EGF-type_Asp/Asn_hydroxyl_site"/>
</dbReference>
<evidence type="ECO:0000313" key="13">
    <source>
        <dbReference type="Proteomes" id="UP000728032"/>
    </source>
</evidence>
<evidence type="ECO:0000256" key="3">
    <source>
        <dbReference type="ARBA" id="ARBA00022536"/>
    </source>
</evidence>
<keyword evidence="3 9" id="KW-0245">EGF-like domain</keyword>
<dbReference type="PANTHER" id="PTHR24039">
    <property type="entry name" value="FIBRILLIN-RELATED"/>
    <property type="match status" value="1"/>
</dbReference>
<keyword evidence="8" id="KW-0325">Glycoprotein</keyword>
<evidence type="ECO:0000256" key="1">
    <source>
        <dbReference type="ARBA" id="ARBA00004613"/>
    </source>
</evidence>
<dbReference type="SMART" id="SM00179">
    <property type="entry name" value="EGF_CA"/>
    <property type="match status" value="7"/>
</dbReference>
<evidence type="ECO:0000256" key="2">
    <source>
        <dbReference type="ARBA" id="ARBA00022525"/>
    </source>
</evidence>
<feature type="domain" description="EGF-like" evidence="11">
    <location>
        <begin position="284"/>
        <end position="324"/>
    </location>
</feature>
<dbReference type="PROSITE" id="PS00010">
    <property type="entry name" value="ASX_HYDROXYL"/>
    <property type="match status" value="4"/>
</dbReference>
<evidence type="ECO:0000256" key="5">
    <source>
        <dbReference type="ARBA" id="ARBA00022737"/>
    </source>
</evidence>
<sequence>MKYLVFFYCLAHILPQSLVGVQQVVQSSASDVVTVYRNNNCRYRTYGNCRVRSVPCPASAQCHLTAPVVQQQHVDVIQQHVDVPQVVQSHVDVVQQHVDVVPLVQQHVDVIHVPRQTKRITACPQGHYLSPDGTHCKHIDCDVGFTFSDEYLKCVDINECERHVCLHDESCINTHGSYICRKICTQSGYRLDVRTNTCEDINECIEGTHLCGSQQTCINRPGGHECQCPPGFRLNGPHCEDINECLHSHACPAETSYCNNIPGSYRCVCKTGFKDDGSGKNCLDINECLNGNGGCSHLCINKFGSYECSCPKGYELSPDGRTCLDVNECAKYGSSHLCPPETSNCVNTPGSYVCDCKLGFRDDGSRKNCLDIDECSEHTHLCQQKCVNTFGSYKCLCNRGYRLVDTHRCEDIDECHEGDFINSVAYSRFKSDSGRPQLCQGHCENTLGSYHCTCPHGYKLQYDHHCVG</sequence>
<dbReference type="PROSITE" id="PS01186">
    <property type="entry name" value="EGF_2"/>
    <property type="match status" value="5"/>
</dbReference>